<feature type="region of interest" description="Disordered" evidence="1">
    <location>
        <begin position="466"/>
        <end position="518"/>
    </location>
</feature>
<name>A0A9P6EWJ8_9FUNG</name>
<comment type="caution">
    <text evidence="2">The sequence shown here is derived from an EMBL/GenBank/DDBJ whole genome shotgun (WGS) entry which is preliminary data.</text>
</comment>
<accession>A0A9P6EWJ8</accession>
<reference evidence="2" key="1">
    <citation type="journal article" date="2020" name="Fungal Divers.">
        <title>Resolving the Mortierellaceae phylogeny through synthesis of multi-gene phylogenetics and phylogenomics.</title>
        <authorList>
            <person name="Vandepol N."/>
            <person name="Liber J."/>
            <person name="Desiro A."/>
            <person name="Na H."/>
            <person name="Kennedy M."/>
            <person name="Barry K."/>
            <person name="Grigoriev I.V."/>
            <person name="Miller A.N."/>
            <person name="O'Donnell K."/>
            <person name="Stajich J.E."/>
            <person name="Bonito G."/>
        </authorList>
    </citation>
    <scope>NUCLEOTIDE SEQUENCE</scope>
    <source>
        <strain evidence="2">NRRL 2591</strain>
    </source>
</reference>
<feature type="region of interest" description="Disordered" evidence="1">
    <location>
        <begin position="548"/>
        <end position="584"/>
    </location>
</feature>
<feature type="compositionally biased region" description="Polar residues" evidence="1">
    <location>
        <begin position="560"/>
        <end position="570"/>
    </location>
</feature>
<dbReference type="AlphaFoldDB" id="A0A9P6EWJ8"/>
<evidence type="ECO:0000256" key="1">
    <source>
        <dbReference type="SAM" id="MobiDB-lite"/>
    </source>
</evidence>
<keyword evidence="3" id="KW-1185">Reference proteome</keyword>
<dbReference type="Proteomes" id="UP000723463">
    <property type="component" value="Unassembled WGS sequence"/>
</dbReference>
<proteinExistence type="predicted"/>
<sequence length="1207" mass="135840">MGISVLPSWIKEASDGIEEDLTQRTCHVDFPAMFFALLNSRAFYGTVNIEARKARLHHSLKATVATNVPEGEQKLLYSPPEAVELGSPSIKHARLTLGVPTGTSSSTGPVFVAIPPGSVPTNFMTQVQHLLQGAPAQIFLDSNGALITTRTENKDIDYGHIGQAIHDILTKKVSQGRTTIHADGPRSVEKEYAHQKRDDVLTTRMRKLKKDYDEGKIKGTKRLYRRLKSVYRAPPDAARQVLGALQNLGWTICRCPHQADCCIARCLKNAVKPEDVRIITKDSDLLVYEATTSITIPVGSQWKTFQKQDLLDRHQLPTPAHLLLLGVLTTNDYTDGVPYYGLVSNADIERLRRFKQDVIEYLKIVYNNADKVRVPAETSARKYKGNQKEDKKRREWDLRRIEKAQSQLNVDDSQFDDALLAFVMCTENPLPMDETETTSSTPDIHSSVKTIIQEVEMKKAKTNWERFSRTQTSHTRPSAPAPIGQVPPLYKKRKKQERRHGSRARSRRRQKWQRSKFRPRTDLADRYVPQTVNLDIASPVEDIELSGLKPSIPRPYKPKNPTTTNEQAATATVAKKKKKKKLSYHQDRPGYAALKKSFKSVFATVTLTTGSVKGCLKRATDLTPANVDMVAQRLDMAVSIVNTAKHFVYKMLEMRILGELLSSSPPTSFLNDILDSDWAEIVIGNLLSTYSQQAKVEGSKAEAVSIFTAFKKFHPGFRAMEKLEFDPALLPKVEQEDEDKPGDDGTALNDDSTILDDDADDKNPRKKSKKIVYQPGHIRSCWNFLMQLPAANRPRFCTQSKMTDSFIDIREEGLMRILWGRDAGQVGLIWSGGPHTYDWANLQVNTSFGNLIKMLFIGDRNKVRVANKQQTTYGKRSATMSELKAAHPTIYDQGPLARHLTDRINYYRTRHNASISAGSSSSSSASAVLPPSSPPLLPTPIQGAQASFRYALNNFIRTDGHQLQLLAYDLTKSRQAQGRKEFLRRIENQYPTQQSITEAFGQDLRSVAVIGIDPGEVVSGAFCVRLDDSTLVNLLVKRASLYQPTLAFRAWEQEWRRQHPAAGPADNVDASLWTRKTDDKNRATFLPSIHDLENALHTTKYDSEDALKSAQRQYFELEPIIHGFYSSSDWKKAVYQHRMAKLSEMDMAVAGVLRLVEEALKSIPMGRRRVHFALGNATFRTGFNLTSVHTTFLRRLQQKSMALGLKL</sequence>
<feature type="region of interest" description="Disordered" evidence="1">
    <location>
        <begin position="734"/>
        <end position="769"/>
    </location>
</feature>
<evidence type="ECO:0000313" key="3">
    <source>
        <dbReference type="Proteomes" id="UP000723463"/>
    </source>
</evidence>
<feature type="compositionally biased region" description="Basic residues" evidence="1">
    <location>
        <begin position="574"/>
        <end position="583"/>
    </location>
</feature>
<gene>
    <name evidence="2" type="ORF">EC957_009429</name>
</gene>
<organism evidence="2 3">
    <name type="scientific">Mortierella hygrophila</name>
    <dbReference type="NCBI Taxonomy" id="979708"/>
    <lineage>
        <taxon>Eukaryota</taxon>
        <taxon>Fungi</taxon>
        <taxon>Fungi incertae sedis</taxon>
        <taxon>Mucoromycota</taxon>
        <taxon>Mortierellomycotina</taxon>
        <taxon>Mortierellomycetes</taxon>
        <taxon>Mortierellales</taxon>
        <taxon>Mortierellaceae</taxon>
        <taxon>Mortierella</taxon>
    </lineage>
</organism>
<protein>
    <submittedName>
        <fullName evidence="2">Uncharacterized protein</fullName>
    </submittedName>
</protein>
<dbReference type="Gene3D" id="3.40.50.1010">
    <property type="entry name" value="5'-nuclease"/>
    <property type="match status" value="1"/>
</dbReference>
<dbReference type="InterPro" id="IPR029060">
    <property type="entry name" value="PIN-like_dom_sf"/>
</dbReference>
<evidence type="ECO:0000313" key="2">
    <source>
        <dbReference type="EMBL" id="KAF9536897.1"/>
    </source>
</evidence>
<dbReference type="SUPFAM" id="SSF88723">
    <property type="entry name" value="PIN domain-like"/>
    <property type="match status" value="1"/>
</dbReference>
<dbReference type="EMBL" id="JAAAXW010000517">
    <property type="protein sequence ID" value="KAF9536897.1"/>
    <property type="molecule type" value="Genomic_DNA"/>
</dbReference>
<feature type="compositionally biased region" description="Basic residues" evidence="1">
    <location>
        <begin position="490"/>
        <end position="518"/>
    </location>
</feature>